<dbReference type="PANTHER" id="PTHR13683">
    <property type="entry name" value="ASPARTYL PROTEASES"/>
    <property type="match status" value="1"/>
</dbReference>
<feature type="signal peptide" evidence="2">
    <location>
        <begin position="1"/>
        <end position="19"/>
    </location>
</feature>
<dbReference type="OrthoDB" id="2747330at2759"/>
<dbReference type="InterPro" id="IPR033121">
    <property type="entry name" value="PEPTIDASE_A1"/>
</dbReference>
<accession>A0A7J6VNL5</accession>
<dbReference type="Gene3D" id="2.40.70.10">
    <property type="entry name" value="Acid Proteases"/>
    <property type="match status" value="1"/>
</dbReference>
<keyword evidence="2" id="KW-0732">Signal</keyword>
<dbReference type="InterPro" id="IPR001461">
    <property type="entry name" value="Aspartic_peptidase_A1"/>
</dbReference>
<evidence type="ECO:0000259" key="3">
    <source>
        <dbReference type="PROSITE" id="PS51767"/>
    </source>
</evidence>
<feature type="domain" description="Peptidase A1" evidence="3">
    <location>
        <begin position="89"/>
        <end position="160"/>
    </location>
</feature>
<evidence type="ECO:0000313" key="4">
    <source>
        <dbReference type="EMBL" id="KAF5185952.1"/>
    </source>
</evidence>
<organism evidence="4 5">
    <name type="scientific">Thalictrum thalictroides</name>
    <name type="common">Rue-anemone</name>
    <name type="synonym">Anemone thalictroides</name>
    <dbReference type="NCBI Taxonomy" id="46969"/>
    <lineage>
        <taxon>Eukaryota</taxon>
        <taxon>Viridiplantae</taxon>
        <taxon>Streptophyta</taxon>
        <taxon>Embryophyta</taxon>
        <taxon>Tracheophyta</taxon>
        <taxon>Spermatophyta</taxon>
        <taxon>Magnoliopsida</taxon>
        <taxon>Ranunculales</taxon>
        <taxon>Ranunculaceae</taxon>
        <taxon>Thalictroideae</taxon>
        <taxon>Thalictrum</taxon>
    </lineage>
</organism>
<name>A0A7J6VNL5_THATH</name>
<dbReference type="Pfam" id="PF14543">
    <property type="entry name" value="TAXi_N"/>
    <property type="match status" value="1"/>
</dbReference>
<dbReference type="AlphaFoldDB" id="A0A7J6VNL5"/>
<comment type="caution">
    <text evidence="4">The sequence shown here is derived from an EMBL/GenBank/DDBJ whole genome shotgun (WGS) entry which is preliminary data.</text>
</comment>
<dbReference type="EMBL" id="JABWDY010030020">
    <property type="protein sequence ID" value="KAF5185952.1"/>
    <property type="molecule type" value="Genomic_DNA"/>
</dbReference>
<dbReference type="GO" id="GO:0004190">
    <property type="term" value="F:aspartic-type endopeptidase activity"/>
    <property type="evidence" value="ECO:0007669"/>
    <property type="project" value="InterPro"/>
</dbReference>
<dbReference type="PANTHER" id="PTHR13683:SF839">
    <property type="entry name" value="ASPARTYL PROTEASE AED3-LIKE"/>
    <property type="match status" value="1"/>
</dbReference>
<proteinExistence type="inferred from homology"/>
<comment type="similarity">
    <text evidence="1">Belongs to the peptidase A1 family.</text>
</comment>
<evidence type="ECO:0000256" key="1">
    <source>
        <dbReference type="ARBA" id="ARBA00007447"/>
    </source>
</evidence>
<gene>
    <name evidence="4" type="ORF">FRX31_024442</name>
</gene>
<protein>
    <recommendedName>
        <fullName evidence="3">Peptidase A1 domain-containing protein</fullName>
    </recommendedName>
</protein>
<dbReference type="InterPro" id="IPR032861">
    <property type="entry name" value="TAXi_N"/>
</dbReference>
<dbReference type="GO" id="GO:0006508">
    <property type="term" value="P:proteolysis"/>
    <property type="evidence" value="ECO:0007669"/>
    <property type="project" value="InterPro"/>
</dbReference>
<sequence length="160" mass="18061">MVLAIAFFCFYLLVSTIHASDSCSLSLLSSLLLFTSMANVRRSIHHNKGHGLTQSLAWQRWTHTYLSKLPEKESDVRTVSDPNVFTGNYVVRAKVGTPGQVMFMVMDTTRDATILPCSWCIGCSSRKIFSPKLSSTFRSMDCERQKTILPWLRAKAPMCF</sequence>
<dbReference type="SUPFAM" id="SSF50630">
    <property type="entry name" value="Acid proteases"/>
    <property type="match status" value="1"/>
</dbReference>
<reference evidence="4 5" key="1">
    <citation type="submission" date="2020-06" db="EMBL/GenBank/DDBJ databases">
        <title>Transcriptomic and genomic resources for Thalictrum thalictroides and T. hernandezii: Facilitating candidate gene discovery in an emerging model plant lineage.</title>
        <authorList>
            <person name="Arias T."/>
            <person name="Riano-Pachon D.M."/>
            <person name="Di Stilio V.S."/>
        </authorList>
    </citation>
    <scope>NUCLEOTIDE SEQUENCE [LARGE SCALE GENOMIC DNA]</scope>
    <source>
        <strain evidence="5">cv. WT478/WT964</strain>
        <tissue evidence="4">Leaves</tissue>
    </source>
</reference>
<dbReference type="InterPro" id="IPR021109">
    <property type="entry name" value="Peptidase_aspartic_dom_sf"/>
</dbReference>
<dbReference type="PROSITE" id="PS51767">
    <property type="entry name" value="PEPTIDASE_A1"/>
    <property type="match status" value="1"/>
</dbReference>
<feature type="chain" id="PRO_5029505103" description="Peptidase A1 domain-containing protein" evidence="2">
    <location>
        <begin position="20"/>
        <end position="160"/>
    </location>
</feature>
<keyword evidence="5" id="KW-1185">Reference proteome</keyword>
<evidence type="ECO:0000256" key="2">
    <source>
        <dbReference type="SAM" id="SignalP"/>
    </source>
</evidence>
<dbReference type="Proteomes" id="UP000554482">
    <property type="component" value="Unassembled WGS sequence"/>
</dbReference>
<evidence type="ECO:0000313" key="5">
    <source>
        <dbReference type="Proteomes" id="UP000554482"/>
    </source>
</evidence>